<keyword evidence="3" id="KW-1185">Reference proteome</keyword>
<proteinExistence type="predicted"/>
<evidence type="ECO:0000256" key="1">
    <source>
        <dbReference type="SAM" id="MobiDB-lite"/>
    </source>
</evidence>
<sequence length="253" mass="28724">MAALATNTLTSTEVMKTLWDKAYPHHPGECALASLLAPGIRIKLLGEISSAGDYPHIRYILVRFASPEDALVVQNQLAFRQTFTGLLKWLLAAANCPFASDMPELPDFMNQYFEDMVMGGGPTDKEVLLSEPGVRYIDHAGCATNKARRLHNEVLRIENENLRIKNEKSSHSIQQEESTHRNEEEESARIKEEEYWPSLGYSVVQFEKPFAHHWYRLAGRSVVQFQEPSAYHRHHLVVNGAEETRSQRGSDMC</sequence>
<feature type="compositionally biased region" description="Basic and acidic residues" evidence="1">
    <location>
        <begin position="177"/>
        <end position="189"/>
    </location>
</feature>
<accession>A0AAE0NGI6</accession>
<evidence type="ECO:0000313" key="2">
    <source>
        <dbReference type="EMBL" id="KAK3381092.1"/>
    </source>
</evidence>
<dbReference type="EMBL" id="JAULSW010000005">
    <property type="protein sequence ID" value="KAK3381092.1"/>
    <property type="molecule type" value="Genomic_DNA"/>
</dbReference>
<protein>
    <submittedName>
        <fullName evidence="2">Uncharacterized protein</fullName>
    </submittedName>
</protein>
<name>A0AAE0NGI6_9PEZI</name>
<organism evidence="2 3">
    <name type="scientific">Podospora didyma</name>
    <dbReference type="NCBI Taxonomy" id="330526"/>
    <lineage>
        <taxon>Eukaryota</taxon>
        <taxon>Fungi</taxon>
        <taxon>Dikarya</taxon>
        <taxon>Ascomycota</taxon>
        <taxon>Pezizomycotina</taxon>
        <taxon>Sordariomycetes</taxon>
        <taxon>Sordariomycetidae</taxon>
        <taxon>Sordariales</taxon>
        <taxon>Podosporaceae</taxon>
        <taxon>Podospora</taxon>
    </lineage>
</organism>
<comment type="caution">
    <text evidence="2">The sequence shown here is derived from an EMBL/GenBank/DDBJ whole genome shotgun (WGS) entry which is preliminary data.</text>
</comment>
<evidence type="ECO:0000313" key="3">
    <source>
        <dbReference type="Proteomes" id="UP001285441"/>
    </source>
</evidence>
<gene>
    <name evidence="2" type="ORF">B0H63DRAFT_450463</name>
</gene>
<dbReference type="AlphaFoldDB" id="A0AAE0NGI6"/>
<feature type="region of interest" description="Disordered" evidence="1">
    <location>
        <begin position="166"/>
        <end position="189"/>
    </location>
</feature>
<reference evidence="2" key="2">
    <citation type="submission" date="2023-06" db="EMBL/GenBank/DDBJ databases">
        <authorList>
            <consortium name="Lawrence Berkeley National Laboratory"/>
            <person name="Haridas S."/>
            <person name="Hensen N."/>
            <person name="Bonometti L."/>
            <person name="Westerberg I."/>
            <person name="Brannstrom I.O."/>
            <person name="Guillou S."/>
            <person name="Cros-Aarteil S."/>
            <person name="Calhoun S."/>
            <person name="Kuo A."/>
            <person name="Mondo S."/>
            <person name="Pangilinan J."/>
            <person name="Riley R."/>
            <person name="LaButti K."/>
            <person name="Andreopoulos B."/>
            <person name="Lipzen A."/>
            <person name="Chen C."/>
            <person name="Yanf M."/>
            <person name="Daum C."/>
            <person name="Ng V."/>
            <person name="Clum A."/>
            <person name="Steindorff A."/>
            <person name="Ohm R."/>
            <person name="Martin F."/>
            <person name="Silar P."/>
            <person name="Natvig D."/>
            <person name="Lalanne C."/>
            <person name="Gautier V."/>
            <person name="Ament-velasquez S.L."/>
            <person name="Kruys A."/>
            <person name="Hutchinson M.I."/>
            <person name="Powell A.J."/>
            <person name="Barry K."/>
            <person name="Miller A.N."/>
            <person name="Grigoriev I.V."/>
            <person name="Debuchy R."/>
            <person name="Gladieux P."/>
            <person name="Thoren M.H."/>
            <person name="Johannesson H."/>
        </authorList>
    </citation>
    <scope>NUCLEOTIDE SEQUENCE</scope>
    <source>
        <strain evidence="2">CBS 232.78</strain>
    </source>
</reference>
<dbReference type="Proteomes" id="UP001285441">
    <property type="component" value="Unassembled WGS sequence"/>
</dbReference>
<reference evidence="2" key="1">
    <citation type="journal article" date="2023" name="Mol. Phylogenet. Evol.">
        <title>Genome-scale phylogeny and comparative genomics of the fungal order Sordariales.</title>
        <authorList>
            <person name="Hensen N."/>
            <person name="Bonometti L."/>
            <person name="Westerberg I."/>
            <person name="Brannstrom I.O."/>
            <person name="Guillou S."/>
            <person name="Cros-Aarteil S."/>
            <person name="Calhoun S."/>
            <person name="Haridas S."/>
            <person name="Kuo A."/>
            <person name="Mondo S."/>
            <person name="Pangilinan J."/>
            <person name="Riley R."/>
            <person name="LaButti K."/>
            <person name="Andreopoulos B."/>
            <person name="Lipzen A."/>
            <person name="Chen C."/>
            <person name="Yan M."/>
            <person name="Daum C."/>
            <person name="Ng V."/>
            <person name="Clum A."/>
            <person name="Steindorff A."/>
            <person name="Ohm R.A."/>
            <person name="Martin F."/>
            <person name="Silar P."/>
            <person name="Natvig D.O."/>
            <person name="Lalanne C."/>
            <person name="Gautier V."/>
            <person name="Ament-Velasquez S.L."/>
            <person name="Kruys A."/>
            <person name="Hutchinson M.I."/>
            <person name="Powell A.J."/>
            <person name="Barry K."/>
            <person name="Miller A.N."/>
            <person name="Grigoriev I.V."/>
            <person name="Debuchy R."/>
            <person name="Gladieux P."/>
            <person name="Hiltunen Thoren M."/>
            <person name="Johannesson H."/>
        </authorList>
    </citation>
    <scope>NUCLEOTIDE SEQUENCE</scope>
    <source>
        <strain evidence="2">CBS 232.78</strain>
    </source>
</reference>